<dbReference type="PROSITE" id="PS51180">
    <property type="entry name" value="BRO1"/>
    <property type="match status" value="1"/>
</dbReference>
<protein>
    <recommendedName>
        <fullName evidence="4">BRO1 domain-containing protein</fullName>
    </recommendedName>
</protein>
<evidence type="ECO:0000256" key="3">
    <source>
        <dbReference type="SAM" id="MobiDB-lite"/>
    </source>
</evidence>
<reference evidence="5" key="2">
    <citation type="submission" date="2021-01" db="EMBL/GenBank/DDBJ databases">
        <authorList>
            <person name="Schikora-Tamarit M.A."/>
        </authorList>
    </citation>
    <scope>NUCLEOTIDE SEQUENCE</scope>
    <source>
        <strain evidence="5">CBS2887</strain>
    </source>
</reference>
<dbReference type="CDD" id="cd09241">
    <property type="entry name" value="BRO1_ScRim20-like"/>
    <property type="match status" value="1"/>
</dbReference>
<feature type="compositionally biased region" description="Polar residues" evidence="3">
    <location>
        <begin position="738"/>
        <end position="757"/>
    </location>
</feature>
<keyword evidence="2" id="KW-0175">Coiled coil</keyword>
<proteinExistence type="inferred from homology"/>
<evidence type="ECO:0000256" key="2">
    <source>
        <dbReference type="SAM" id="Coils"/>
    </source>
</evidence>
<sequence length="823" mass="93865">MSSNLLYVPYRKTQRITFSATLRNIITSEFLQTPAVFASDLIEIDTLRNDIIDLNVSTHDLALLKRYYFHLSSLQLKFPDDVEEFPWFGTIGYKITGPVKIKSILFERINILYNIAALYTQLGYQEDRSNNDGLKKGCVFFQYAASFYEFILELIESEVKSQSLQLPLDLQSDVIKALYYISLAQAQEVFWCKAVNDNVKDSLVSRLSLQVSSYYDLSLQHIRKAEGIRTEWIHHITVKKCHFEAAAEYRASLGCMASAKYGEEVARLNKALTLIRSASTSLRFVDPEVREGFEGLAGAVEETARQAEKDNDLIYLQDVPSVSKLAKIQPALAVKCLDIHEIKQPIETLQNSSDYGVMLFKDLLPFTVIQTADSFRDRQEEFISTHLSSPLRSLTLIIRKFLVERQLPGSIDALEQHETLPKSLVDMAHELKSQGGVNRVLESLEDLKKLSADARKFLNDAKQRLELESKEDSYIRSRRGTDQWTRDTSEVAAKPFLERVKTLEAYLVQAENGDGVIHGSFLEIQSNLSLLELPEEELSKHIPTDKPSQIEGELATALRELKSLVNEVKTLEETRESHIELLEMKSRQSPFLPKIISEYKTIQRTKPGIKPTSDLFEPVYQSHMKQHFDQDLQFIEQQKTKQRELETRISQAHVKFQVEMEKASMNQTSEKQRIITTLETSFVQYKELIENITQGLKFYHDFIGNAISLTQDVESFVTMRRIEARDLEIEISSNFQKLSVSNSPDSTRSNSNPTVNKLSHENPISERIHSPVPRHANGNNPNIVVKTVNMNITANDKVSKDQLPNLSTAKSQVWNPASGIKFD</sequence>
<dbReference type="CDD" id="cd08915">
    <property type="entry name" value="V_Alix_like"/>
    <property type="match status" value="1"/>
</dbReference>
<name>A0A9P8TSI5_WICPI</name>
<dbReference type="Gene3D" id="1.20.120.560">
    <property type="entry name" value="alix/aip1 in complex with the ypdl late domain"/>
    <property type="match status" value="1"/>
</dbReference>
<accession>A0A9P8TSI5</accession>
<dbReference type="InterPro" id="IPR004328">
    <property type="entry name" value="BRO1_dom"/>
</dbReference>
<dbReference type="SMART" id="SM01041">
    <property type="entry name" value="BRO1"/>
    <property type="match status" value="1"/>
</dbReference>
<comment type="caution">
    <text evidence="5">The sequence shown here is derived from an EMBL/GenBank/DDBJ whole genome shotgun (WGS) entry which is preliminary data.</text>
</comment>
<reference evidence="5" key="1">
    <citation type="journal article" date="2021" name="Open Biol.">
        <title>Shared evolutionary footprints suggest mitochondrial oxidative damage underlies multiple complex I losses in fungi.</title>
        <authorList>
            <person name="Schikora-Tamarit M.A."/>
            <person name="Marcet-Houben M."/>
            <person name="Nosek J."/>
            <person name="Gabaldon T."/>
        </authorList>
    </citation>
    <scope>NUCLEOTIDE SEQUENCE</scope>
    <source>
        <strain evidence="5">CBS2887</strain>
    </source>
</reference>
<dbReference type="OrthoDB" id="64867at2759"/>
<feature type="domain" description="BRO1" evidence="4">
    <location>
        <begin position="4"/>
        <end position="398"/>
    </location>
</feature>
<feature type="region of interest" description="Disordered" evidence="3">
    <location>
        <begin position="738"/>
        <end position="759"/>
    </location>
</feature>
<dbReference type="Gene3D" id="1.25.40.280">
    <property type="entry name" value="alix/aip1 like domains"/>
    <property type="match status" value="1"/>
</dbReference>
<dbReference type="AlphaFoldDB" id="A0A9P8TSI5"/>
<dbReference type="Gene3D" id="1.20.140.50">
    <property type="entry name" value="alix/aip1 like domains"/>
    <property type="match status" value="1"/>
</dbReference>
<dbReference type="PANTHER" id="PTHR23030">
    <property type="entry name" value="PCD6 INTERACTING PROTEIN-RELATED"/>
    <property type="match status" value="1"/>
</dbReference>
<organism evidence="5 6">
    <name type="scientific">Wickerhamomyces pijperi</name>
    <name type="common">Yeast</name>
    <name type="synonym">Pichia pijperi</name>
    <dbReference type="NCBI Taxonomy" id="599730"/>
    <lineage>
        <taxon>Eukaryota</taxon>
        <taxon>Fungi</taxon>
        <taxon>Dikarya</taxon>
        <taxon>Ascomycota</taxon>
        <taxon>Saccharomycotina</taxon>
        <taxon>Saccharomycetes</taxon>
        <taxon>Phaffomycetales</taxon>
        <taxon>Wickerhamomycetaceae</taxon>
        <taxon>Wickerhamomyces</taxon>
    </lineage>
</organism>
<dbReference type="Proteomes" id="UP000774326">
    <property type="component" value="Unassembled WGS sequence"/>
</dbReference>
<dbReference type="Pfam" id="PF03097">
    <property type="entry name" value="BRO1"/>
    <property type="match status" value="1"/>
</dbReference>
<feature type="coiled-coil region" evidence="2">
    <location>
        <begin position="554"/>
        <end position="581"/>
    </location>
</feature>
<evidence type="ECO:0000259" key="4">
    <source>
        <dbReference type="PROSITE" id="PS51180"/>
    </source>
</evidence>
<evidence type="ECO:0000313" key="5">
    <source>
        <dbReference type="EMBL" id="KAH3689015.1"/>
    </source>
</evidence>
<comment type="similarity">
    <text evidence="1">Belongs to the palA/RIM20 family.</text>
</comment>
<dbReference type="GO" id="GO:0005768">
    <property type="term" value="C:endosome"/>
    <property type="evidence" value="ECO:0007669"/>
    <property type="project" value="TreeGrafter"/>
</dbReference>
<dbReference type="InterPro" id="IPR025304">
    <property type="entry name" value="ALIX_V_dom"/>
</dbReference>
<evidence type="ECO:0000256" key="1">
    <source>
        <dbReference type="ARBA" id="ARBA00038154"/>
    </source>
</evidence>
<dbReference type="InterPro" id="IPR038499">
    <property type="entry name" value="BRO1_sf"/>
</dbReference>
<keyword evidence="6" id="KW-1185">Reference proteome</keyword>
<dbReference type="Pfam" id="PF13949">
    <property type="entry name" value="ALIX_LYPXL_bnd"/>
    <property type="match status" value="1"/>
</dbReference>
<dbReference type="PANTHER" id="PTHR23030:SF39">
    <property type="entry name" value="PROGRAMMED CELL DEATH 6-INTERACTING PROTEIN"/>
    <property type="match status" value="1"/>
</dbReference>
<gene>
    <name evidence="5" type="ORF">WICPIJ_000014</name>
</gene>
<dbReference type="EMBL" id="JAEUBG010000004">
    <property type="protein sequence ID" value="KAH3689015.1"/>
    <property type="molecule type" value="Genomic_DNA"/>
</dbReference>
<evidence type="ECO:0000313" key="6">
    <source>
        <dbReference type="Proteomes" id="UP000774326"/>
    </source>
</evidence>